<dbReference type="GeneID" id="94194128"/>
<proteinExistence type="inferred from homology"/>
<accession>A0AAV4LQY1</accession>
<comment type="subcellular location">
    <subcellularLocation>
        <location evidence="1">Nucleus</location>
    </subcellularLocation>
</comment>
<comment type="caution">
    <text evidence="8">The sequence shown here is derived from an EMBL/GenBank/DDBJ whole genome shotgun (WGS) entry which is preliminary data.</text>
</comment>
<dbReference type="GO" id="GO:0006298">
    <property type="term" value="P:mismatch repair"/>
    <property type="evidence" value="ECO:0007669"/>
    <property type="project" value="InterPro"/>
</dbReference>
<evidence type="ECO:0000256" key="4">
    <source>
        <dbReference type="ARBA" id="ARBA00023204"/>
    </source>
</evidence>
<evidence type="ECO:0000256" key="2">
    <source>
        <dbReference type="ARBA" id="ARBA00006082"/>
    </source>
</evidence>
<name>A0AAV4LQY1_BABCB</name>
<evidence type="ECO:0000256" key="1">
    <source>
        <dbReference type="ARBA" id="ARBA00004123"/>
    </source>
</evidence>
<dbReference type="GO" id="GO:0005634">
    <property type="term" value="C:nucleus"/>
    <property type="evidence" value="ECO:0007669"/>
    <property type="project" value="UniProtKB-SubCell"/>
</dbReference>
<keyword evidence="5" id="KW-0539">Nucleus</keyword>
<evidence type="ECO:0000313" key="9">
    <source>
        <dbReference type="Proteomes" id="UP001497744"/>
    </source>
</evidence>
<dbReference type="SUPFAM" id="SSF55874">
    <property type="entry name" value="ATPase domain of HSP90 chaperone/DNA topoisomerase II/histidine kinase"/>
    <property type="match status" value="1"/>
</dbReference>
<evidence type="ECO:0000259" key="7">
    <source>
        <dbReference type="SMART" id="SM01340"/>
    </source>
</evidence>
<keyword evidence="3" id="KW-0227">DNA damage</keyword>
<dbReference type="SMART" id="SM01340">
    <property type="entry name" value="DNA_mis_repair"/>
    <property type="match status" value="1"/>
</dbReference>
<dbReference type="Pfam" id="PF13589">
    <property type="entry name" value="HATPase_c_3"/>
    <property type="match status" value="1"/>
</dbReference>
<feature type="domain" description="DNA mismatch repair protein S5" evidence="7">
    <location>
        <begin position="259"/>
        <end position="379"/>
    </location>
</feature>
<dbReference type="InterPro" id="IPR014721">
    <property type="entry name" value="Ribsml_uS5_D2-typ_fold_subgr"/>
</dbReference>
<dbReference type="CDD" id="cd16926">
    <property type="entry name" value="HATPase_MutL-MLH-PMS-like"/>
    <property type="match status" value="1"/>
</dbReference>
<dbReference type="PROSITE" id="PS00058">
    <property type="entry name" value="DNA_MISMATCH_REPAIR_1"/>
    <property type="match status" value="1"/>
</dbReference>
<dbReference type="PANTHER" id="PTHR10073">
    <property type="entry name" value="DNA MISMATCH REPAIR PROTEIN MLH, PMS, MUTL"/>
    <property type="match status" value="1"/>
</dbReference>
<evidence type="ECO:0000256" key="6">
    <source>
        <dbReference type="SAM" id="MobiDB-lite"/>
    </source>
</evidence>
<evidence type="ECO:0000256" key="5">
    <source>
        <dbReference type="ARBA" id="ARBA00023242"/>
    </source>
</evidence>
<dbReference type="InterPro" id="IPR002099">
    <property type="entry name" value="MutL/Mlh/PMS"/>
</dbReference>
<dbReference type="InterPro" id="IPR038973">
    <property type="entry name" value="MutL/Mlh/Pms-like"/>
</dbReference>
<dbReference type="RefSeq" id="XP_067714716.1">
    <property type="nucleotide sequence ID" value="XM_067858615.1"/>
</dbReference>
<gene>
    <name evidence="8" type="ORF">BcabD6B2_20820</name>
</gene>
<dbReference type="InterPro" id="IPR020568">
    <property type="entry name" value="Ribosomal_Su5_D2-typ_SF"/>
</dbReference>
<evidence type="ECO:0000256" key="3">
    <source>
        <dbReference type="ARBA" id="ARBA00022763"/>
    </source>
</evidence>
<dbReference type="InterPro" id="IPR013507">
    <property type="entry name" value="DNA_mismatch_S5_2-like"/>
</dbReference>
<dbReference type="Pfam" id="PF01119">
    <property type="entry name" value="DNA_mis_repair"/>
    <property type="match status" value="1"/>
</dbReference>
<reference evidence="8 9" key="1">
    <citation type="submission" date="2021-06" db="EMBL/GenBank/DDBJ databases">
        <title>Genome sequence of Babesia caballi.</title>
        <authorList>
            <person name="Yamagishi J."/>
            <person name="Kidaka T."/>
            <person name="Ochi A."/>
        </authorList>
    </citation>
    <scope>NUCLEOTIDE SEQUENCE [LARGE SCALE GENOMIC DNA]</scope>
    <source>
        <strain evidence="8">USDA-D6B2</strain>
    </source>
</reference>
<dbReference type="SUPFAM" id="SSF54211">
    <property type="entry name" value="Ribosomal protein S5 domain 2-like"/>
    <property type="match status" value="1"/>
</dbReference>
<evidence type="ECO:0000313" key="8">
    <source>
        <dbReference type="EMBL" id="GIX62647.1"/>
    </source>
</evidence>
<comment type="similarity">
    <text evidence="2">Belongs to the DNA mismatch repair MutL/HexB family.</text>
</comment>
<dbReference type="InterPro" id="IPR036890">
    <property type="entry name" value="HATPase_C_sf"/>
</dbReference>
<dbReference type="AlphaFoldDB" id="A0AAV4LQY1"/>
<dbReference type="InterPro" id="IPR032189">
    <property type="entry name" value="Mlh1_C"/>
</dbReference>
<dbReference type="GO" id="GO:0030983">
    <property type="term" value="F:mismatched DNA binding"/>
    <property type="evidence" value="ECO:0007669"/>
    <property type="project" value="InterPro"/>
</dbReference>
<sequence>MSESHDVIRKLHPRVIAKIAAGEVVVRPAAAIKEIIENSIDAGARTIKLRIAANPLDFAEVADDGCGVSPTDLLVICRRFTTSKTQDDITGVKSFGFRGEALAALSHSANVVISSRTAREEKRTVMRYSEGEPLTETANEVTGPVGFTISYENLFFNMNTRGKTLSASPSTEFTLCLELMQKYAVHFPHIEFVFHKVGSSTHDLNTHREDGEAEDFDFRHFNEVHAFPPDAVDTPELVHYREHVQERSAAHLERVLRAIKNVYGATVTNTLYQFQTHSTGDVYYNCKGFFTHPNQPNRCHSFILFINNRLVEHPILRRNIDSVYKELLHKKQRRFVYLSVYMPYERIDANVHPSKEKIFFQHQDEIIEEIGNKLREHIRSILKVNMENAQSSSAFSQMEISTRQQDIEEPIVPHLKKTYEVQEKAKLSARHKVRSDYRQLDIPSFVIPSYILESHADLDSYAQKYPKSHEVKPAEAESDDIDSASSTSNAPVEEDGLQHLVAPKLGNLDFSLMDITGQTDGFSDMWNIQFVKEFINEFESTRDQSLTDTILNSVLVGVADKRYVILQHDTALYMVDIIRIAKECTFQSIIWRIGQLPKLVLNPPLCLVDLISYALAREDFQKNGSAGKIDKSQFRSKALEMVKRFHVGFLTKYFGFKIESNALHSIPKIISNYFPGTEYLPGLILAIFSLEIVDEARAVGDIAHIISEFYTFPPFHSITTADPIINERNYEHYLSKVLLRADGSHLKLAVVVDGDVGRSLQVALGLLGQLRVDPELGLLRALAHEDQLRLVQKTAGQPQEGPLEVEVGARRQVVVLEVALAVELDVAGLHLALLHVGLVATEHHGDVVAHADDVAVPVGDVAVGDAAGHVEHDDGALALDVVAVTEPAVLLLARRVPRVELDATAVGAELQRVNLDTEGRDVLLFELPGKMALDQGGFANTTVAHKEQFELGHLLSHCCKTMSMRLIVCTKHM</sequence>
<dbReference type="InterPro" id="IPR014762">
    <property type="entry name" value="DNA_mismatch_repair_CS"/>
</dbReference>
<dbReference type="GO" id="GO:0005524">
    <property type="term" value="F:ATP binding"/>
    <property type="evidence" value="ECO:0007669"/>
    <property type="project" value="InterPro"/>
</dbReference>
<dbReference type="GO" id="GO:0140664">
    <property type="term" value="F:ATP-dependent DNA damage sensor activity"/>
    <property type="evidence" value="ECO:0007669"/>
    <property type="project" value="InterPro"/>
</dbReference>
<dbReference type="Proteomes" id="UP001497744">
    <property type="component" value="Unassembled WGS sequence"/>
</dbReference>
<dbReference type="NCBIfam" id="TIGR00585">
    <property type="entry name" value="mutl"/>
    <property type="match status" value="1"/>
</dbReference>
<protein>
    <submittedName>
        <fullName evidence="8">DNA mismatch repair protein MLH, putative</fullName>
    </submittedName>
</protein>
<feature type="region of interest" description="Disordered" evidence="6">
    <location>
        <begin position="466"/>
        <end position="492"/>
    </location>
</feature>
<keyword evidence="4" id="KW-0234">DNA repair</keyword>
<dbReference type="EMBL" id="BPLF01000002">
    <property type="protein sequence ID" value="GIX62647.1"/>
    <property type="molecule type" value="Genomic_DNA"/>
</dbReference>
<keyword evidence="9" id="KW-1185">Reference proteome</keyword>
<dbReference type="Pfam" id="PF16413">
    <property type="entry name" value="Mlh1_C"/>
    <property type="match status" value="1"/>
</dbReference>
<organism evidence="8 9">
    <name type="scientific">Babesia caballi</name>
    <dbReference type="NCBI Taxonomy" id="5871"/>
    <lineage>
        <taxon>Eukaryota</taxon>
        <taxon>Sar</taxon>
        <taxon>Alveolata</taxon>
        <taxon>Apicomplexa</taxon>
        <taxon>Aconoidasida</taxon>
        <taxon>Piroplasmida</taxon>
        <taxon>Babesiidae</taxon>
        <taxon>Babesia</taxon>
    </lineage>
</organism>
<dbReference type="Gene3D" id="3.30.565.10">
    <property type="entry name" value="Histidine kinase-like ATPase, C-terminal domain"/>
    <property type="match status" value="1"/>
</dbReference>
<dbReference type="PANTHER" id="PTHR10073:SF12">
    <property type="entry name" value="DNA MISMATCH REPAIR PROTEIN MLH1"/>
    <property type="match status" value="1"/>
</dbReference>
<dbReference type="GO" id="GO:0032300">
    <property type="term" value="C:mismatch repair complex"/>
    <property type="evidence" value="ECO:0007669"/>
    <property type="project" value="InterPro"/>
</dbReference>
<dbReference type="Gene3D" id="3.30.230.10">
    <property type="match status" value="1"/>
</dbReference>
<dbReference type="GO" id="GO:0016887">
    <property type="term" value="F:ATP hydrolysis activity"/>
    <property type="evidence" value="ECO:0007669"/>
    <property type="project" value="InterPro"/>
</dbReference>